<dbReference type="AlphaFoldDB" id="A0A4U9IX18"/>
<gene>
    <name evidence="1" type="ORF">NCTC13032_06826</name>
</gene>
<protein>
    <submittedName>
        <fullName evidence="1">Uncharacterized protein</fullName>
    </submittedName>
</protein>
<evidence type="ECO:0000313" key="1">
    <source>
        <dbReference type="EMBL" id="VTP81431.1"/>
    </source>
</evidence>
<accession>A0A4U9IX18</accession>
<reference evidence="1 2" key="1">
    <citation type="submission" date="2019-05" db="EMBL/GenBank/DDBJ databases">
        <authorList>
            <consortium name="Pathogen Informatics"/>
        </authorList>
    </citation>
    <scope>NUCLEOTIDE SEQUENCE [LARGE SCALE GENOMIC DNA]</scope>
    <source>
        <strain evidence="1 2">NCTC13032</strain>
    </source>
</reference>
<dbReference type="Proteomes" id="UP000310719">
    <property type="component" value="Chromosome"/>
</dbReference>
<dbReference type="EMBL" id="LR590464">
    <property type="protein sequence ID" value="VTP81431.1"/>
    <property type="molecule type" value="Genomic_DNA"/>
</dbReference>
<organism evidence="1 2">
    <name type="scientific">Leclercia adecarboxylata</name>
    <dbReference type="NCBI Taxonomy" id="83655"/>
    <lineage>
        <taxon>Bacteria</taxon>
        <taxon>Pseudomonadati</taxon>
        <taxon>Pseudomonadota</taxon>
        <taxon>Gammaproteobacteria</taxon>
        <taxon>Enterobacterales</taxon>
        <taxon>Enterobacteriaceae</taxon>
        <taxon>Leclercia</taxon>
    </lineage>
</organism>
<proteinExistence type="predicted"/>
<sequence>MALSPESTLNSALSKSKDVLNQEVNNVIRANASPELEYASH</sequence>
<evidence type="ECO:0000313" key="2">
    <source>
        <dbReference type="Proteomes" id="UP000310719"/>
    </source>
</evidence>
<name>A0A4U9IX18_9ENTR</name>